<keyword evidence="1" id="KW-1133">Transmembrane helix</keyword>
<feature type="transmembrane region" description="Helical" evidence="1">
    <location>
        <begin position="78"/>
        <end position="97"/>
    </location>
</feature>
<evidence type="ECO:0000256" key="1">
    <source>
        <dbReference type="SAM" id="Phobius"/>
    </source>
</evidence>
<feature type="transmembrane region" description="Helical" evidence="1">
    <location>
        <begin position="44"/>
        <end position="66"/>
    </location>
</feature>
<comment type="caution">
    <text evidence="2">The sequence shown here is derived from an EMBL/GenBank/DDBJ whole genome shotgun (WGS) entry which is preliminary data.</text>
</comment>
<dbReference type="EMBL" id="DWYC01000084">
    <property type="protein sequence ID" value="HJB57698.1"/>
    <property type="molecule type" value="Genomic_DNA"/>
</dbReference>
<reference evidence="2" key="1">
    <citation type="journal article" date="2021" name="PeerJ">
        <title>Extensive microbial diversity within the chicken gut microbiome revealed by metagenomics and culture.</title>
        <authorList>
            <person name="Gilroy R."/>
            <person name="Ravi A."/>
            <person name="Getino M."/>
            <person name="Pursley I."/>
            <person name="Horton D.L."/>
            <person name="Alikhan N.F."/>
            <person name="Baker D."/>
            <person name="Gharbi K."/>
            <person name="Hall N."/>
            <person name="Watson M."/>
            <person name="Adriaenssens E.M."/>
            <person name="Foster-Nyarko E."/>
            <person name="Jarju S."/>
            <person name="Secka A."/>
            <person name="Antonio M."/>
            <person name="Oren A."/>
            <person name="Chaudhuri R.R."/>
            <person name="La Ragione R."/>
            <person name="Hildebrand F."/>
            <person name="Pallen M.J."/>
        </authorList>
    </citation>
    <scope>NUCLEOTIDE SEQUENCE</scope>
    <source>
        <strain evidence="2">CHK189-11263</strain>
    </source>
</reference>
<proteinExistence type="predicted"/>
<dbReference type="Proteomes" id="UP000824208">
    <property type="component" value="Unassembled WGS sequence"/>
</dbReference>
<evidence type="ECO:0000313" key="3">
    <source>
        <dbReference type="Proteomes" id="UP000824208"/>
    </source>
</evidence>
<reference evidence="2" key="2">
    <citation type="submission" date="2021-04" db="EMBL/GenBank/DDBJ databases">
        <authorList>
            <person name="Gilroy R."/>
        </authorList>
    </citation>
    <scope>NUCLEOTIDE SEQUENCE</scope>
    <source>
        <strain evidence="2">CHK189-11263</strain>
    </source>
</reference>
<feature type="transmembrane region" description="Helical" evidence="1">
    <location>
        <begin position="117"/>
        <end position="137"/>
    </location>
</feature>
<dbReference type="AlphaFoldDB" id="A0A9D2MCR2"/>
<sequence>MSRIHPLEPWFFLLFGAFHLHRVWALADRAGYAAFWMGLLEQKGPLYFLLMGALALLCLWGAALFFRERRQPRWWRWAYVLGGGYVLFDLAAIAAGWPPWRRLLQAMFDIRAPGWVPLWSAFVLLGAGSFALGLWLIRRRRKESP</sequence>
<evidence type="ECO:0000313" key="2">
    <source>
        <dbReference type="EMBL" id="HJB57698.1"/>
    </source>
</evidence>
<keyword evidence="1" id="KW-0472">Membrane</keyword>
<accession>A0A9D2MCR2</accession>
<organism evidence="2 3">
    <name type="scientific">Candidatus Flavonifractor intestinipullorum</name>
    <dbReference type="NCBI Taxonomy" id="2838587"/>
    <lineage>
        <taxon>Bacteria</taxon>
        <taxon>Bacillati</taxon>
        <taxon>Bacillota</taxon>
        <taxon>Clostridia</taxon>
        <taxon>Eubacteriales</taxon>
        <taxon>Oscillospiraceae</taxon>
        <taxon>Flavonifractor</taxon>
    </lineage>
</organism>
<dbReference type="NCBIfam" id="TIGR01167">
    <property type="entry name" value="LPXTG_anchor"/>
    <property type="match status" value="1"/>
</dbReference>
<keyword evidence="1" id="KW-0812">Transmembrane</keyword>
<gene>
    <name evidence="2" type="ORF">H9714_09125</name>
</gene>
<protein>
    <submittedName>
        <fullName evidence="2">LPXTG cell wall anchor domain-containing protein</fullName>
    </submittedName>
</protein>
<name>A0A9D2MCR2_9FIRM</name>